<dbReference type="SUPFAM" id="SSF58113">
    <property type="entry name" value="Apolipoprotein A-I"/>
    <property type="match status" value="1"/>
</dbReference>
<reference evidence="2" key="1">
    <citation type="submission" date="2016-03" db="EMBL/GenBank/DDBJ databases">
        <title>Draft genome sequence of Rosellinia necatrix.</title>
        <authorList>
            <person name="Kanematsu S."/>
        </authorList>
    </citation>
    <scope>NUCLEOTIDE SEQUENCE [LARGE SCALE GENOMIC DNA]</scope>
    <source>
        <strain evidence="2">W97</strain>
    </source>
</reference>
<evidence type="ECO:0000313" key="2">
    <source>
        <dbReference type="EMBL" id="GAP93457.1"/>
    </source>
</evidence>
<evidence type="ECO:0000313" key="3">
    <source>
        <dbReference type="Proteomes" id="UP000054516"/>
    </source>
</evidence>
<proteinExistence type="predicted"/>
<organism evidence="2">
    <name type="scientific">Rosellinia necatrix</name>
    <name type="common">White root-rot fungus</name>
    <dbReference type="NCBI Taxonomy" id="77044"/>
    <lineage>
        <taxon>Eukaryota</taxon>
        <taxon>Fungi</taxon>
        <taxon>Dikarya</taxon>
        <taxon>Ascomycota</taxon>
        <taxon>Pezizomycotina</taxon>
        <taxon>Sordariomycetes</taxon>
        <taxon>Xylariomycetidae</taxon>
        <taxon>Xylariales</taxon>
        <taxon>Xylariaceae</taxon>
        <taxon>Rosellinia</taxon>
    </lineage>
</organism>
<dbReference type="EMBL" id="DF977569">
    <property type="protein sequence ID" value="GAP93457.1"/>
    <property type="molecule type" value="Genomic_DNA"/>
</dbReference>
<evidence type="ECO:0008006" key="4">
    <source>
        <dbReference type="Google" id="ProtNLM"/>
    </source>
</evidence>
<keyword evidence="1" id="KW-0175">Coiled coil</keyword>
<feature type="coiled-coil region" evidence="1">
    <location>
        <begin position="86"/>
        <end position="124"/>
    </location>
</feature>
<keyword evidence="3" id="KW-1185">Reference proteome</keyword>
<name>A0A1W2TXL3_ROSNE</name>
<sequence length="202" mass="22131">MAAINNLPQEPNSEAFNGHLRDLSFEIGRGLSLPVVQAANGVAQMAASVEDNLAAFCTEFQDNLAAFRTELRDSLAAFHTELQDSRRESRATAQRLEGAMNLLLEELQEEMQDVKSSISTLDHNTRARFANGLVRVSEGVIHPLKSPITHEIVPLGDGQTLGRFELLNAAAVQHILQALGEETRGTAVEKKAYLRQFLGLGR</sequence>
<evidence type="ECO:0000256" key="1">
    <source>
        <dbReference type="SAM" id="Coils"/>
    </source>
</evidence>
<dbReference type="OrthoDB" id="5413892at2759"/>
<dbReference type="Proteomes" id="UP000054516">
    <property type="component" value="Unassembled WGS sequence"/>
</dbReference>
<gene>
    <name evidence="2" type="ORF">SAMD00023353_12400150</name>
</gene>
<dbReference type="AlphaFoldDB" id="A0A1W2TXL3"/>
<accession>A0A1W2TXL3</accession>
<protein>
    <recommendedName>
        <fullName evidence="4">Chromosome segregation protein</fullName>
    </recommendedName>
</protein>